<accession>A0A368HK54</accession>
<sequence>MKIPKLYKLASLAGLALSGCRLGNPGAATPIPQGSVAGYVVSAGPVAGASITVLGPDGVLATTRTDDSGHFAASVQSLDTTLTLVASGGSYGNTAGANVPSGTLRAALPYQSGSAEAVAITPITNALVAAEGYFQGQGLSAGAAVARADTGFTDWLGFDPLITDPVSASGSGGQVLGAGLRYGLVLAALTHWAHANASRAQTLTDLMAADVAYDGLLNGAGSGGTLALGPLPLSADAYRQGLADALLQVAAAAPPGSGDSLSGPNAAALLAYARTLAESTSPLFGTLPPPPFGGTLALTVSPMPPWTHGTLVVNGSVTDPYGLPVSVTIAVDQQQYQTVTATPAFAFAIDTSRLSDAVHGVTVTARDAAGDQASYQGSVGIDNTPPQACVSVFQPLVGGVLVAGRWQDLSGVVAGAADGAPLAITPGDWEVEVPVPVPSPLVVAMTDAAGNEQSFSWALSSASNPAPCP</sequence>
<comment type="caution">
    <text evidence="2">The sequence shown here is derived from an EMBL/GenBank/DDBJ whole genome shotgun (WGS) entry which is preliminary data.</text>
</comment>
<evidence type="ECO:0000313" key="2">
    <source>
        <dbReference type="EMBL" id="RCN58527.1"/>
    </source>
</evidence>
<feature type="chain" id="PRO_5016818940" description="Bacterial Ig-like domain-containing protein" evidence="1">
    <location>
        <begin position="24"/>
        <end position="469"/>
    </location>
</feature>
<evidence type="ECO:0000313" key="3">
    <source>
        <dbReference type="Proteomes" id="UP000253250"/>
    </source>
</evidence>
<protein>
    <recommendedName>
        <fullName evidence="4">Bacterial Ig-like domain-containing protein</fullName>
    </recommendedName>
</protein>
<dbReference type="RefSeq" id="WP_114282197.1">
    <property type="nucleotide sequence ID" value="NZ_PSYR01000001.1"/>
</dbReference>
<gene>
    <name evidence="2" type="ORF">C4900_01655</name>
</gene>
<dbReference type="EMBL" id="PSYR01000001">
    <property type="protein sequence ID" value="RCN58527.1"/>
    <property type="molecule type" value="Genomic_DNA"/>
</dbReference>
<dbReference type="OrthoDB" id="5807000at2"/>
<dbReference type="InterPro" id="IPR008969">
    <property type="entry name" value="CarboxyPept-like_regulatory"/>
</dbReference>
<dbReference type="SUPFAM" id="SSF49464">
    <property type="entry name" value="Carboxypeptidase regulatory domain-like"/>
    <property type="match status" value="1"/>
</dbReference>
<evidence type="ECO:0000256" key="1">
    <source>
        <dbReference type="SAM" id="SignalP"/>
    </source>
</evidence>
<dbReference type="PROSITE" id="PS51257">
    <property type="entry name" value="PROKAR_LIPOPROTEIN"/>
    <property type="match status" value="1"/>
</dbReference>
<dbReference type="AlphaFoldDB" id="A0A368HK54"/>
<dbReference type="Proteomes" id="UP000253250">
    <property type="component" value="Unassembled WGS sequence"/>
</dbReference>
<reference evidence="2 3" key="1">
    <citation type="submission" date="2018-02" db="EMBL/GenBank/DDBJ databases">
        <title>Insights into the biology of acidophilic members of the Acidiferrobacteraceae family derived from comparative genomic analyses.</title>
        <authorList>
            <person name="Issotta F."/>
            <person name="Thyssen C."/>
            <person name="Mena C."/>
            <person name="Moya A."/>
            <person name="Bellenberg S."/>
            <person name="Sproer C."/>
            <person name="Covarrubias P.C."/>
            <person name="Sand W."/>
            <person name="Quatrini R."/>
            <person name="Vera M."/>
        </authorList>
    </citation>
    <scope>NUCLEOTIDE SEQUENCE [LARGE SCALE GENOMIC DNA]</scope>
    <source>
        <strain evidence="3">m-1</strain>
    </source>
</reference>
<proteinExistence type="predicted"/>
<keyword evidence="3" id="KW-1185">Reference proteome</keyword>
<keyword evidence="1" id="KW-0732">Signal</keyword>
<name>A0A368HK54_9GAMM</name>
<evidence type="ECO:0008006" key="4">
    <source>
        <dbReference type="Google" id="ProtNLM"/>
    </source>
</evidence>
<feature type="signal peptide" evidence="1">
    <location>
        <begin position="1"/>
        <end position="23"/>
    </location>
</feature>
<organism evidence="2 3">
    <name type="scientific">Acidiferrobacter thiooxydans</name>
    <dbReference type="NCBI Taxonomy" id="163359"/>
    <lineage>
        <taxon>Bacteria</taxon>
        <taxon>Pseudomonadati</taxon>
        <taxon>Pseudomonadota</taxon>
        <taxon>Gammaproteobacteria</taxon>
        <taxon>Acidiferrobacterales</taxon>
        <taxon>Acidiferrobacteraceae</taxon>
        <taxon>Acidiferrobacter</taxon>
    </lineage>
</organism>